<feature type="transmembrane region" description="Helical" evidence="2">
    <location>
        <begin position="39"/>
        <end position="61"/>
    </location>
</feature>
<dbReference type="Proteomes" id="UP000297907">
    <property type="component" value="Unassembled WGS sequence"/>
</dbReference>
<name>A0A4R8W1P5_9MICO</name>
<dbReference type="AlphaFoldDB" id="A0A4R8W1P5"/>
<evidence type="ECO:0000313" key="3">
    <source>
        <dbReference type="EMBL" id="TFB99850.1"/>
    </source>
</evidence>
<keyword evidence="2" id="KW-0472">Membrane</keyword>
<comment type="caution">
    <text evidence="3">The sequence shown here is derived from an EMBL/GenBank/DDBJ whole genome shotgun (WGS) entry which is preliminary data.</text>
</comment>
<feature type="transmembrane region" description="Helical" evidence="2">
    <location>
        <begin position="12"/>
        <end position="33"/>
    </location>
</feature>
<sequence length="122" mass="12494">MPATATAARRPRTVRTVITGSLGGIAGLAPHVLHHIGPLVGSALVAGSGGTVLFGVLGLVASVPMLISLRRRFASWWAPGIALVLFIVMFLVSSYVLGPLISGSTPKPSSGSSQVDHEGHHP</sequence>
<feature type="region of interest" description="Disordered" evidence="1">
    <location>
        <begin position="103"/>
        <end position="122"/>
    </location>
</feature>
<protein>
    <submittedName>
        <fullName evidence="3">Uncharacterized protein</fullName>
    </submittedName>
</protein>
<organism evidence="3 4">
    <name type="scientific">Cryobacterium adonitolivorans</name>
    <dbReference type="NCBI Taxonomy" id="1259189"/>
    <lineage>
        <taxon>Bacteria</taxon>
        <taxon>Bacillati</taxon>
        <taxon>Actinomycetota</taxon>
        <taxon>Actinomycetes</taxon>
        <taxon>Micrococcales</taxon>
        <taxon>Microbacteriaceae</taxon>
        <taxon>Cryobacterium</taxon>
    </lineage>
</organism>
<evidence type="ECO:0000256" key="1">
    <source>
        <dbReference type="SAM" id="MobiDB-lite"/>
    </source>
</evidence>
<dbReference type="EMBL" id="SOFL01000043">
    <property type="protein sequence ID" value="TFB99850.1"/>
    <property type="molecule type" value="Genomic_DNA"/>
</dbReference>
<evidence type="ECO:0000256" key="2">
    <source>
        <dbReference type="SAM" id="Phobius"/>
    </source>
</evidence>
<evidence type="ECO:0000313" key="4">
    <source>
        <dbReference type="Proteomes" id="UP000297907"/>
    </source>
</evidence>
<gene>
    <name evidence="3" type="ORF">E3O42_12775</name>
</gene>
<accession>A0A4R8W1P5</accession>
<proteinExistence type="predicted"/>
<reference evidence="3 4" key="1">
    <citation type="submission" date="2019-03" db="EMBL/GenBank/DDBJ databases">
        <title>Genomics of glacier-inhabiting Cryobacterium strains.</title>
        <authorList>
            <person name="Liu Q."/>
            <person name="Xin Y.-H."/>
        </authorList>
    </citation>
    <scope>NUCLEOTIDE SEQUENCE [LARGE SCALE GENOMIC DNA]</scope>
    <source>
        <strain evidence="3 4">RHLS22-1</strain>
    </source>
</reference>
<keyword evidence="2" id="KW-1133">Transmembrane helix</keyword>
<keyword evidence="2" id="KW-0812">Transmembrane</keyword>
<dbReference type="OrthoDB" id="4864085at2"/>
<feature type="compositionally biased region" description="Low complexity" evidence="1">
    <location>
        <begin position="103"/>
        <end position="113"/>
    </location>
</feature>
<keyword evidence="4" id="KW-1185">Reference proteome</keyword>
<feature type="transmembrane region" description="Helical" evidence="2">
    <location>
        <begin position="73"/>
        <end position="97"/>
    </location>
</feature>